<gene>
    <name evidence="2" type="ORF">UFOPK4366_00669</name>
</gene>
<keyword evidence="1" id="KW-0812">Transmembrane</keyword>
<organism evidence="2">
    <name type="scientific">freshwater metagenome</name>
    <dbReference type="NCBI Taxonomy" id="449393"/>
    <lineage>
        <taxon>unclassified sequences</taxon>
        <taxon>metagenomes</taxon>
        <taxon>ecological metagenomes</taxon>
    </lineage>
</organism>
<reference evidence="2" key="1">
    <citation type="submission" date="2020-05" db="EMBL/GenBank/DDBJ databases">
        <authorList>
            <person name="Chiriac C."/>
            <person name="Salcher M."/>
            <person name="Ghai R."/>
            <person name="Kavagutti S V."/>
        </authorList>
    </citation>
    <scope>NUCLEOTIDE SEQUENCE</scope>
</reference>
<feature type="transmembrane region" description="Helical" evidence="1">
    <location>
        <begin position="14"/>
        <end position="38"/>
    </location>
</feature>
<evidence type="ECO:0000256" key="1">
    <source>
        <dbReference type="SAM" id="Phobius"/>
    </source>
</evidence>
<dbReference type="EMBL" id="CAFBQS010000117">
    <property type="protein sequence ID" value="CAB5064455.1"/>
    <property type="molecule type" value="Genomic_DNA"/>
</dbReference>
<name>A0A6J7UEY9_9ZZZZ</name>
<dbReference type="AlphaFoldDB" id="A0A6J7UEY9"/>
<sequence length="288" mass="30810">MTNPIFLTAKRGPAITFAVLSTVLLIILPIVSGVYLAVGKSNPAPKIAHSLLAKSELRDAAANKLIENISKDTKGAEALLFKAKGKEIREALSDAMGTKAFEDEVVVITQKAYDFYVDGDTQAATIDIRPIASMALTAISEVNPLFSLAKDQIKDIAPIDLKSGDSDINLVQIKKRFTGVVFVLWIGFILFSALYWRFASNLHNALKFSGIQSAVFAVISILIFLIGSAAGGSIGGNSADQLPQIAIPIVAQALISPFLTLAILGFITTMALVGYLYTLVKKQLKPSN</sequence>
<feature type="transmembrane region" description="Helical" evidence="1">
    <location>
        <begin position="177"/>
        <end position="198"/>
    </location>
</feature>
<feature type="transmembrane region" description="Helical" evidence="1">
    <location>
        <begin position="253"/>
        <end position="277"/>
    </location>
</feature>
<feature type="transmembrane region" description="Helical" evidence="1">
    <location>
        <begin position="210"/>
        <end position="232"/>
    </location>
</feature>
<protein>
    <submittedName>
        <fullName evidence="2">Unannotated protein</fullName>
    </submittedName>
</protein>
<evidence type="ECO:0000313" key="2">
    <source>
        <dbReference type="EMBL" id="CAB5064455.1"/>
    </source>
</evidence>
<keyword evidence="1" id="KW-1133">Transmembrane helix</keyword>
<proteinExistence type="predicted"/>
<accession>A0A6J7UEY9</accession>
<keyword evidence="1" id="KW-0472">Membrane</keyword>